<dbReference type="Proteomes" id="UP001596356">
    <property type="component" value="Unassembled WGS sequence"/>
</dbReference>
<feature type="region of interest" description="Disordered" evidence="9">
    <location>
        <begin position="282"/>
        <end position="303"/>
    </location>
</feature>
<sequence length="416" mass="44407">MTGVNRRQLLAGSAAAGAVGLGGVLAARDVAAAAPPVTTATSAPFHGRHQAGVLEQPQANSAHVAFDLTIAGRHALAALMKTLTERARALTAGGPSRPLGIAGPATDSGTMGPDQPASGLQVTVGLGATVFDGRFGLAGAKPARLRTMDTFVNDRLDRAECDGDLLLTLSAPDRDTVLHALRDICRATRSSMQIRWRIDGFTPPARPTGAPRNQLGFKDGTANPDVTDPAEMDRLVWVRPGGDEPAWTGGGSYHVVRIIRMHVEFWDRVSVSEQERMFGRRKDTGAPLSGVHESDTPDYTDDPKGTAIPLDSHIRMANPRTPQTDQSRILRRSYSYDRGVDEVGNLDVGLVFGAFQQDLDRQFVAVQKRLADEPLVDYITPTGGGYFFTLPGVRDTSTPTPAPCWRSTSPPKGSTA</sequence>
<name>A0ABW2AP22_9MICO</name>
<keyword evidence="5" id="KW-0732">Signal</keyword>
<protein>
    <submittedName>
        <fullName evidence="12">Dyp-type peroxidase</fullName>
    </submittedName>
</protein>
<gene>
    <name evidence="12" type="ORF">ACFQBT_01165</name>
</gene>
<evidence type="ECO:0000256" key="5">
    <source>
        <dbReference type="ARBA" id="ARBA00022729"/>
    </source>
</evidence>
<dbReference type="GO" id="GO:0004601">
    <property type="term" value="F:peroxidase activity"/>
    <property type="evidence" value="ECO:0007669"/>
    <property type="project" value="UniProtKB-KW"/>
</dbReference>
<keyword evidence="13" id="KW-1185">Reference proteome</keyword>
<dbReference type="InterPro" id="IPR006314">
    <property type="entry name" value="Dyp_peroxidase"/>
</dbReference>
<evidence type="ECO:0000256" key="9">
    <source>
        <dbReference type="SAM" id="MobiDB-lite"/>
    </source>
</evidence>
<dbReference type="Pfam" id="PF04261">
    <property type="entry name" value="Dyp_perox_N"/>
    <property type="match status" value="1"/>
</dbReference>
<evidence type="ECO:0000259" key="10">
    <source>
        <dbReference type="Pfam" id="PF04261"/>
    </source>
</evidence>
<evidence type="ECO:0000256" key="2">
    <source>
        <dbReference type="ARBA" id="ARBA00022559"/>
    </source>
</evidence>
<keyword evidence="4" id="KW-0479">Metal-binding</keyword>
<dbReference type="InterPro" id="IPR048327">
    <property type="entry name" value="Dyp_perox_N"/>
</dbReference>
<evidence type="ECO:0000256" key="7">
    <source>
        <dbReference type="ARBA" id="ARBA00023004"/>
    </source>
</evidence>
<dbReference type="PROSITE" id="PS51404">
    <property type="entry name" value="DYP_PEROXIDASE"/>
    <property type="match status" value="1"/>
</dbReference>
<dbReference type="RefSeq" id="WP_377820006.1">
    <property type="nucleotide sequence ID" value="NZ_JBHSWJ010000002.1"/>
</dbReference>
<evidence type="ECO:0000256" key="3">
    <source>
        <dbReference type="ARBA" id="ARBA00022617"/>
    </source>
</evidence>
<dbReference type="InterPro" id="IPR048328">
    <property type="entry name" value="Dyp_perox_C"/>
</dbReference>
<dbReference type="PANTHER" id="PTHR30521">
    <property type="entry name" value="DEFERROCHELATASE/PEROXIDASE"/>
    <property type="match status" value="1"/>
</dbReference>
<evidence type="ECO:0000256" key="1">
    <source>
        <dbReference type="ARBA" id="ARBA00001970"/>
    </source>
</evidence>
<keyword evidence="3" id="KW-0349">Heme</keyword>
<evidence type="ECO:0000259" key="11">
    <source>
        <dbReference type="Pfam" id="PF20628"/>
    </source>
</evidence>
<keyword evidence="7" id="KW-0408">Iron</keyword>
<evidence type="ECO:0000256" key="4">
    <source>
        <dbReference type="ARBA" id="ARBA00022723"/>
    </source>
</evidence>
<dbReference type="InterPro" id="IPR006311">
    <property type="entry name" value="TAT_signal"/>
</dbReference>
<feature type="domain" description="Dyp-type peroxidase C-terminal" evidence="11">
    <location>
        <begin position="211"/>
        <end position="393"/>
    </location>
</feature>
<keyword evidence="2 12" id="KW-0575">Peroxidase</keyword>
<dbReference type="InterPro" id="IPR011008">
    <property type="entry name" value="Dimeric_a/b-barrel"/>
</dbReference>
<evidence type="ECO:0000313" key="13">
    <source>
        <dbReference type="Proteomes" id="UP001596356"/>
    </source>
</evidence>
<comment type="similarity">
    <text evidence="8">Belongs to the DyP-type peroxidase family.</text>
</comment>
<organism evidence="12 13">
    <name type="scientific">Branchiibius cervicis</name>
    <dbReference type="NCBI Taxonomy" id="908252"/>
    <lineage>
        <taxon>Bacteria</taxon>
        <taxon>Bacillati</taxon>
        <taxon>Actinomycetota</taxon>
        <taxon>Actinomycetes</taxon>
        <taxon>Micrococcales</taxon>
        <taxon>Dermacoccaceae</taxon>
        <taxon>Branchiibius</taxon>
    </lineage>
</organism>
<dbReference type="PANTHER" id="PTHR30521:SF4">
    <property type="entry name" value="DEFERROCHELATASE"/>
    <property type="match status" value="1"/>
</dbReference>
<comment type="cofactor">
    <cofactor evidence="1">
        <name>heme b</name>
        <dbReference type="ChEBI" id="CHEBI:60344"/>
    </cofactor>
</comment>
<reference evidence="13" key="1">
    <citation type="journal article" date="2019" name="Int. J. Syst. Evol. Microbiol.">
        <title>The Global Catalogue of Microorganisms (GCM) 10K type strain sequencing project: providing services to taxonomists for standard genome sequencing and annotation.</title>
        <authorList>
            <consortium name="The Broad Institute Genomics Platform"/>
            <consortium name="The Broad Institute Genome Sequencing Center for Infectious Disease"/>
            <person name="Wu L."/>
            <person name="Ma J."/>
        </authorList>
    </citation>
    <scope>NUCLEOTIDE SEQUENCE [LARGE SCALE GENOMIC DNA]</scope>
    <source>
        <strain evidence="13">NBRC 106593</strain>
    </source>
</reference>
<comment type="caution">
    <text evidence="12">The sequence shown here is derived from an EMBL/GenBank/DDBJ whole genome shotgun (WGS) entry which is preliminary data.</text>
</comment>
<dbReference type="NCBIfam" id="TIGR01413">
    <property type="entry name" value="Dyp_perox_fam"/>
    <property type="match status" value="1"/>
</dbReference>
<feature type="domain" description="Dyp-type peroxidase N-terminal" evidence="10">
    <location>
        <begin position="50"/>
        <end position="201"/>
    </location>
</feature>
<evidence type="ECO:0000313" key="12">
    <source>
        <dbReference type="EMBL" id="MFC6712533.1"/>
    </source>
</evidence>
<feature type="region of interest" description="Disordered" evidence="9">
    <location>
        <begin position="200"/>
        <end position="228"/>
    </location>
</feature>
<dbReference type="SUPFAM" id="SSF54909">
    <property type="entry name" value="Dimeric alpha+beta barrel"/>
    <property type="match status" value="1"/>
</dbReference>
<dbReference type="Pfam" id="PF20628">
    <property type="entry name" value="Dyp_perox_C"/>
    <property type="match status" value="1"/>
</dbReference>
<keyword evidence="6" id="KW-0560">Oxidoreductase</keyword>
<proteinExistence type="inferred from homology"/>
<evidence type="ECO:0000256" key="8">
    <source>
        <dbReference type="ARBA" id="ARBA00025737"/>
    </source>
</evidence>
<dbReference type="PROSITE" id="PS51318">
    <property type="entry name" value="TAT"/>
    <property type="match status" value="1"/>
</dbReference>
<evidence type="ECO:0000256" key="6">
    <source>
        <dbReference type="ARBA" id="ARBA00023002"/>
    </source>
</evidence>
<dbReference type="EMBL" id="JBHSWJ010000002">
    <property type="protein sequence ID" value="MFC6712533.1"/>
    <property type="molecule type" value="Genomic_DNA"/>
</dbReference>
<accession>A0ABW2AP22</accession>